<dbReference type="SUPFAM" id="SSF141571">
    <property type="entry name" value="Pentapeptide repeat-like"/>
    <property type="match status" value="1"/>
</dbReference>
<sequence length="366" mass="42479">MKKAEALQHLYEQVALPALEECVAALESFFLENRERLVADFVEAMRQFAIQIKERQARGVMPAVGFIHLSLLRTSVLDGSNQYLLEAYTDKWYWDEAACFSRYDAGWAFQEISGLLRLLEERRKRYMGVLDAPDVERMVLKELDFFAQFVTALARLSLSEVVKLPEYKQLEKAQRFQIRVGEFKDLSEPVYVEDIQAREEEEARKLLEQTKGAQCTHETFANMQLREIKADGLDLRFNDFSSSDLANSEFRQCVLMGTRWIGSKLTNADFRHSLLCDADFRQSDLRGANFTYTDGQTSNDKRYRQPGLLGIRFDQANLEGADFRHSRLYRASFCGANLRQAIFLERDQDRFALTDEQREEICWAAE</sequence>
<accession>A0A4Y3PMR0</accession>
<dbReference type="Proteomes" id="UP000316882">
    <property type="component" value="Unassembled WGS sequence"/>
</dbReference>
<reference evidence="1 2" key="1">
    <citation type="submission" date="2019-06" db="EMBL/GenBank/DDBJ databases">
        <title>Whole genome shotgun sequence of Brevibacillus parabrevis NBRC 12334.</title>
        <authorList>
            <person name="Hosoyama A."/>
            <person name="Uohara A."/>
            <person name="Ohji S."/>
            <person name="Ichikawa N."/>
        </authorList>
    </citation>
    <scope>NUCLEOTIDE SEQUENCE [LARGE SCALE GENOMIC DNA]</scope>
    <source>
        <strain evidence="1 2">NBRC 12334</strain>
    </source>
</reference>
<organism evidence="1 2">
    <name type="scientific">Brevibacillus parabrevis</name>
    <dbReference type="NCBI Taxonomy" id="54914"/>
    <lineage>
        <taxon>Bacteria</taxon>
        <taxon>Bacillati</taxon>
        <taxon>Bacillota</taxon>
        <taxon>Bacilli</taxon>
        <taxon>Bacillales</taxon>
        <taxon>Paenibacillaceae</taxon>
        <taxon>Brevibacillus</taxon>
    </lineage>
</organism>
<dbReference type="Gene3D" id="2.160.20.80">
    <property type="entry name" value="E3 ubiquitin-protein ligase SopA"/>
    <property type="match status" value="1"/>
</dbReference>
<dbReference type="PANTHER" id="PTHR14136">
    <property type="entry name" value="BTB_POZ DOMAIN-CONTAINING PROTEIN KCTD9"/>
    <property type="match status" value="1"/>
</dbReference>
<dbReference type="InterPro" id="IPR051082">
    <property type="entry name" value="Pentapeptide-BTB/POZ_domain"/>
</dbReference>
<evidence type="ECO:0000313" key="1">
    <source>
        <dbReference type="EMBL" id="GEB35760.1"/>
    </source>
</evidence>
<gene>
    <name evidence="1" type="ORF">BPA01_53400</name>
</gene>
<keyword evidence="2" id="KW-1185">Reference proteome</keyword>
<proteinExistence type="predicted"/>
<dbReference type="RefSeq" id="WP_122965912.1">
    <property type="nucleotide sequence ID" value="NZ_BJMH01000053.1"/>
</dbReference>
<evidence type="ECO:0008006" key="3">
    <source>
        <dbReference type="Google" id="ProtNLM"/>
    </source>
</evidence>
<dbReference type="Pfam" id="PF00805">
    <property type="entry name" value="Pentapeptide"/>
    <property type="match status" value="2"/>
</dbReference>
<comment type="caution">
    <text evidence="1">The sequence shown here is derived from an EMBL/GenBank/DDBJ whole genome shotgun (WGS) entry which is preliminary data.</text>
</comment>
<evidence type="ECO:0000313" key="2">
    <source>
        <dbReference type="Proteomes" id="UP000316882"/>
    </source>
</evidence>
<dbReference type="EMBL" id="BJMH01000053">
    <property type="protein sequence ID" value="GEB35760.1"/>
    <property type="molecule type" value="Genomic_DNA"/>
</dbReference>
<dbReference type="PANTHER" id="PTHR14136:SF17">
    <property type="entry name" value="BTB_POZ DOMAIN-CONTAINING PROTEIN KCTD9"/>
    <property type="match status" value="1"/>
</dbReference>
<dbReference type="InterPro" id="IPR001646">
    <property type="entry name" value="5peptide_repeat"/>
</dbReference>
<dbReference type="AlphaFoldDB" id="A0A4Y3PMR0"/>
<name>A0A4Y3PMR0_BREPA</name>
<protein>
    <recommendedName>
        <fullName evidence="3">Pentapeptide repeat-containing protein</fullName>
    </recommendedName>
</protein>